<evidence type="ECO:0000259" key="2">
    <source>
        <dbReference type="Pfam" id="PF11396"/>
    </source>
</evidence>
<dbReference type="OrthoDB" id="1138938at2"/>
<dbReference type="RefSeq" id="WP_041497682.1">
    <property type="nucleotide sequence ID" value="NZ_AP014548.1"/>
</dbReference>
<dbReference type="EMBL" id="AP014548">
    <property type="protein sequence ID" value="BAO56359.1"/>
    <property type="molecule type" value="Genomic_DNA"/>
</dbReference>
<dbReference type="Proteomes" id="UP000031760">
    <property type="component" value="Chromosome"/>
</dbReference>
<dbReference type="STRING" id="1454201.NMS_2350"/>
<dbReference type="AlphaFoldDB" id="W8VRM1"/>
<dbReference type="PROSITE" id="PS51257">
    <property type="entry name" value="PROKAR_LIPOPROTEIN"/>
    <property type="match status" value="1"/>
</dbReference>
<name>W8VRM1_9FLAO</name>
<reference evidence="3 4" key="1">
    <citation type="journal article" date="2014" name="Proc. Natl. Acad. Sci. U.S.A.">
        <title>Functional characterization of flavobacteria rhodopsins reveals a unique class of light-driven chloride pump in bacteria.</title>
        <authorList>
            <person name="Yoshizawa S."/>
            <person name="Kumagai Y."/>
            <person name="Kim H."/>
            <person name="Ogura Y."/>
            <person name="Hayashi T."/>
            <person name="Iwasaki W."/>
            <person name="DeLong E.F."/>
            <person name="Kogure K."/>
        </authorList>
    </citation>
    <scope>NUCLEOTIDE SEQUENCE [LARGE SCALE GENOMIC DNA]</scope>
    <source>
        <strain evidence="3 4">S1-08</strain>
    </source>
</reference>
<protein>
    <recommendedName>
        <fullName evidence="2">Putative beta-lactamase-inhibitor-like PepSY-like domain-containing protein</fullName>
    </recommendedName>
</protein>
<organism evidence="3 4">
    <name type="scientific">Nonlabens marinus S1-08</name>
    <dbReference type="NCBI Taxonomy" id="1454201"/>
    <lineage>
        <taxon>Bacteria</taxon>
        <taxon>Pseudomonadati</taxon>
        <taxon>Bacteroidota</taxon>
        <taxon>Flavobacteriia</taxon>
        <taxon>Flavobacteriales</taxon>
        <taxon>Flavobacteriaceae</taxon>
        <taxon>Nonlabens</taxon>
    </lineage>
</organism>
<feature type="domain" description="Putative beta-lactamase-inhibitor-like PepSY-like" evidence="2">
    <location>
        <begin position="63"/>
        <end position="139"/>
    </location>
</feature>
<keyword evidence="1" id="KW-0732">Signal</keyword>
<dbReference type="Gene3D" id="3.10.450.360">
    <property type="match status" value="1"/>
</dbReference>
<feature type="signal peptide" evidence="1">
    <location>
        <begin position="1"/>
        <end position="19"/>
    </location>
</feature>
<dbReference type="SUPFAM" id="SSF160574">
    <property type="entry name" value="BT0923-like"/>
    <property type="match status" value="1"/>
</dbReference>
<evidence type="ECO:0000313" key="3">
    <source>
        <dbReference type="EMBL" id="BAO56359.1"/>
    </source>
</evidence>
<evidence type="ECO:0000256" key="1">
    <source>
        <dbReference type="SAM" id="SignalP"/>
    </source>
</evidence>
<dbReference type="KEGG" id="nmf:NMS_2350"/>
<sequence>MKNIASLFILILVIGTASCQDSKDKKAPQSVVANFQAKYPGETDPDWHLDSNGLWEANFKINGERYRADFEPNGLWVETENSIKKSELPEAIKLAIEKDYKDLKITEVERVQHYSKGWFYDVEFKQEGKKMDVEYREDGTSL</sequence>
<proteinExistence type="predicted"/>
<gene>
    <name evidence="3" type="ORF">NMS_2350</name>
</gene>
<evidence type="ECO:0000313" key="4">
    <source>
        <dbReference type="Proteomes" id="UP000031760"/>
    </source>
</evidence>
<feature type="chain" id="PRO_5004915983" description="Putative beta-lactamase-inhibitor-like PepSY-like domain-containing protein" evidence="1">
    <location>
        <begin position="20"/>
        <end position="142"/>
    </location>
</feature>
<dbReference type="InterPro" id="IPR021533">
    <property type="entry name" value="PepSY-like"/>
</dbReference>
<accession>W8VRM1</accession>
<dbReference type="Pfam" id="PF11396">
    <property type="entry name" value="PepSY_like"/>
    <property type="match status" value="1"/>
</dbReference>
<dbReference type="HOGENOM" id="CLU_133145_2_0_10"/>
<keyword evidence="4" id="KW-1185">Reference proteome</keyword>